<reference evidence="2 3" key="1">
    <citation type="journal article" date="2023" name="J. Hered.">
        <title>Chromosome-level genome of the wood stork (Mycteria americana) provides insight into avian chromosome evolution.</title>
        <authorList>
            <person name="Flamio R. Jr."/>
            <person name="Ramstad K.M."/>
        </authorList>
    </citation>
    <scope>NUCLEOTIDE SEQUENCE [LARGE SCALE GENOMIC DNA]</scope>
    <source>
        <strain evidence="2">JAX WOST 10</strain>
    </source>
</reference>
<organism evidence="2 3">
    <name type="scientific">Mycteria americana</name>
    <name type="common">Wood stork</name>
    <dbReference type="NCBI Taxonomy" id="33587"/>
    <lineage>
        <taxon>Eukaryota</taxon>
        <taxon>Metazoa</taxon>
        <taxon>Chordata</taxon>
        <taxon>Craniata</taxon>
        <taxon>Vertebrata</taxon>
        <taxon>Euteleostomi</taxon>
        <taxon>Archelosauria</taxon>
        <taxon>Archosauria</taxon>
        <taxon>Dinosauria</taxon>
        <taxon>Saurischia</taxon>
        <taxon>Theropoda</taxon>
        <taxon>Coelurosauria</taxon>
        <taxon>Aves</taxon>
        <taxon>Neognathae</taxon>
        <taxon>Neoaves</taxon>
        <taxon>Aequornithes</taxon>
        <taxon>Ciconiiformes</taxon>
        <taxon>Ciconiidae</taxon>
        <taxon>Mycteria</taxon>
    </lineage>
</organism>
<dbReference type="AlphaFoldDB" id="A0AAN7NQM2"/>
<keyword evidence="3" id="KW-1185">Reference proteome</keyword>
<dbReference type="Proteomes" id="UP001333110">
    <property type="component" value="Unassembled WGS sequence"/>
</dbReference>
<name>A0AAN7NQM2_MYCAM</name>
<evidence type="ECO:0000313" key="3">
    <source>
        <dbReference type="Proteomes" id="UP001333110"/>
    </source>
</evidence>
<sequence length="115" mass="13106">MKTAQRCRSQEQGGEKTLERNLTSNALDKKKGPGGQQVGHESLVCPCSSEDQLWTRLHLWECNHQCVTASGVLCPVDPCIQAKVVIYGSKSRWLELTTYKERLKQLGFFNQKKRR</sequence>
<comment type="caution">
    <text evidence="2">The sequence shown here is derived from an EMBL/GenBank/DDBJ whole genome shotgun (WGS) entry which is preliminary data.</text>
</comment>
<feature type="region of interest" description="Disordered" evidence="1">
    <location>
        <begin position="1"/>
        <end position="39"/>
    </location>
</feature>
<gene>
    <name evidence="2" type="ORF">QYF61_002476</name>
</gene>
<accession>A0AAN7NQM2</accession>
<dbReference type="EMBL" id="JAUNZN010000001">
    <property type="protein sequence ID" value="KAK4829211.1"/>
    <property type="molecule type" value="Genomic_DNA"/>
</dbReference>
<evidence type="ECO:0000313" key="2">
    <source>
        <dbReference type="EMBL" id="KAK4829211.1"/>
    </source>
</evidence>
<evidence type="ECO:0000256" key="1">
    <source>
        <dbReference type="SAM" id="MobiDB-lite"/>
    </source>
</evidence>
<protein>
    <submittedName>
        <fullName evidence="2">Uncharacterized protein</fullName>
    </submittedName>
</protein>
<feature type="compositionally biased region" description="Polar residues" evidence="1">
    <location>
        <begin position="1"/>
        <end position="12"/>
    </location>
</feature>
<proteinExistence type="predicted"/>